<gene>
    <name evidence="2" type="ORF">LCGC14_0497770</name>
</gene>
<organism evidence="2">
    <name type="scientific">marine sediment metagenome</name>
    <dbReference type="NCBI Taxonomy" id="412755"/>
    <lineage>
        <taxon>unclassified sequences</taxon>
        <taxon>metagenomes</taxon>
        <taxon>ecological metagenomes</taxon>
    </lineage>
</organism>
<accession>A0A0F9SNB1</accession>
<sequence>MSSGPRFRAGLAKLRLLIVALSVVIVARLAVAAQRSRRLERHIVKLRDRAASPSRTLVHDLREIAWSVSATARLVPGATCLTQALAGDWLLARRGRTGEIQLSLPVGEASEGFRPHAWLICNGHIVLGGTQADYDGHRFFGAARG</sequence>
<dbReference type="InterPro" id="IPR032708">
    <property type="entry name" value="McjB_C"/>
</dbReference>
<dbReference type="NCBIfam" id="NF033537">
    <property type="entry name" value="lasso_biosyn_B2"/>
    <property type="match status" value="1"/>
</dbReference>
<feature type="domain" description="Microcin J25-processing protein McjB C-terminal" evidence="1">
    <location>
        <begin position="28"/>
        <end position="131"/>
    </location>
</feature>
<protein>
    <recommendedName>
        <fullName evidence="1">Microcin J25-processing protein McjB C-terminal domain-containing protein</fullName>
    </recommendedName>
</protein>
<dbReference type="AlphaFoldDB" id="A0A0F9SNB1"/>
<comment type="caution">
    <text evidence="2">The sequence shown here is derived from an EMBL/GenBank/DDBJ whole genome shotgun (WGS) entry which is preliminary data.</text>
</comment>
<dbReference type="InterPro" id="IPR053521">
    <property type="entry name" value="McjB-like"/>
</dbReference>
<proteinExistence type="predicted"/>
<evidence type="ECO:0000259" key="1">
    <source>
        <dbReference type="Pfam" id="PF13471"/>
    </source>
</evidence>
<reference evidence="2" key="1">
    <citation type="journal article" date="2015" name="Nature">
        <title>Complex archaea that bridge the gap between prokaryotes and eukaryotes.</title>
        <authorList>
            <person name="Spang A."/>
            <person name="Saw J.H."/>
            <person name="Jorgensen S.L."/>
            <person name="Zaremba-Niedzwiedzka K."/>
            <person name="Martijn J."/>
            <person name="Lind A.E."/>
            <person name="van Eijk R."/>
            <person name="Schleper C."/>
            <person name="Guy L."/>
            <person name="Ettema T.J."/>
        </authorList>
    </citation>
    <scope>NUCLEOTIDE SEQUENCE</scope>
</reference>
<evidence type="ECO:0000313" key="2">
    <source>
        <dbReference type="EMBL" id="KKN63847.1"/>
    </source>
</evidence>
<dbReference type="EMBL" id="LAZR01000577">
    <property type="protein sequence ID" value="KKN63847.1"/>
    <property type="molecule type" value="Genomic_DNA"/>
</dbReference>
<name>A0A0F9SNB1_9ZZZZ</name>
<dbReference type="Pfam" id="PF13471">
    <property type="entry name" value="Transglut_core3"/>
    <property type="match status" value="1"/>
</dbReference>